<dbReference type="OrthoDB" id="66964at2759"/>
<dbReference type="VEuPathDB" id="FungiDB:NEUTE1DRAFT_44318"/>
<dbReference type="AlphaFoldDB" id="F8MNI0"/>
<dbReference type="GeneID" id="20827940"/>
<dbReference type="HOGENOM" id="CLU_054584_0_0_1"/>
<dbReference type="RefSeq" id="XP_009851588.1">
    <property type="nucleotide sequence ID" value="XM_009853286.1"/>
</dbReference>
<dbReference type="KEGG" id="nte:NEUTE1DRAFT44318"/>
<gene>
    <name evidence="1" type="ORF">NEUTE1DRAFT_44318</name>
</gene>
<sequence>MLPPIDSSVLKNNPQFANLYKGLTELILNDDGSTKLHPQNPVAQERKAELNKHRLAATTEHLLIHALSTTSPDPIPISAEQELLFLSRNPPSRLRLPLTNPNLPSPFPSSYPLTVPRNPTSTPPLTIPTLPTIISSLTTSTLNLHSSILHSRLNTAEAVRDLLSQYSTAFTLLIKTLEAKHGPIARSLEFKAGETALLAQKVEKESELAVLGVRREVYTPEVKRALRECKEWLVGEQQGLRDKIRRGEEVLGGYEGEEKRGDAEKEKVMREIARVYGEMEREVDVVRRDLERLGLKGVSDSG</sequence>
<keyword evidence="2" id="KW-1185">Reference proteome</keyword>
<dbReference type="Proteomes" id="UP000008065">
    <property type="component" value="Unassembled WGS sequence"/>
</dbReference>
<accession>F8MNI0</accession>
<protein>
    <submittedName>
        <fullName evidence="1">Uncharacterized protein</fullName>
    </submittedName>
</protein>
<name>F8MNI0_NEUT8</name>
<organism evidence="1 2">
    <name type="scientific">Neurospora tetrasperma (strain FGSC 2508 / ATCC MYA-4615 / P0657)</name>
    <dbReference type="NCBI Taxonomy" id="510951"/>
    <lineage>
        <taxon>Eukaryota</taxon>
        <taxon>Fungi</taxon>
        <taxon>Dikarya</taxon>
        <taxon>Ascomycota</taxon>
        <taxon>Pezizomycotina</taxon>
        <taxon>Sordariomycetes</taxon>
        <taxon>Sordariomycetidae</taxon>
        <taxon>Sordariales</taxon>
        <taxon>Sordariaceae</taxon>
        <taxon>Neurospora</taxon>
    </lineage>
</organism>
<evidence type="ECO:0000313" key="2">
    <source>
        <dbReference type="Proteomes" id="UP000008065"/>
    </source>
</evidence>
<reference evidence="2" key="1">
    <citation type="journal article" date="2011" name="Genetics">
        <title>Massive changes in genome architecture accompany the transition to self-fertility in the filamentous fungus Neurospora tetrasperma.</title>
        <authorList>
            <person name="Ellison C.E."/>
            <person name="Stajich J.E."/>
            <person name="Jacobson D.J."/>
            <person name="Natvig D.O."/>
            <person name="Lapidus A."/>
            <person name="Foster B."/>
            <person name="Aerts A."/>
            <person name="Riley R."/>
            <person name="Lindquist E.A."/>
            <person name="Grigoriev I.V."/>
            <person name="Taylor J.W."/>
        </authorList>
    </citation>
    <scope>NUCLEOTIDE SEQUENCE [LARGE SCALE GENOMIC DNA]</scope>
    <source>
        <strain evidence="2">FGSC 2508 / P0657</strain>
    </source>
</reference>
<proteinExistence type="predicted"/>
<dbReference type="EMBL" id="GL891305">
    <property type="protein sequence ID" value="EGO56155.1"/>
    <property type="molecule type" value="Genomic_DNA"/>
</dbReference>
<evidence type="ECO:0000313" key="1">
    <source>
        <dbReference type="EMBL" id="EGO56155.1"/>
    </source>
</evidence>